<keyword evidence="1 6" id="KW-0963">Cytoplasm</keyword>
<name>A0A087LX82_9HYPH</name>
<dbReference type="InterPro" id="IPR010994">
    <property type="entry name" value="RuvA_2-like"/>
</dbReference>
<dbReference type="SUPFAM" id="SSF47781">
    <property type="entry name" value="RuvA domain 2-like"/>
    <property type="match status" value="1"/>
</dbReference>
<keyword evidence="9" id="KW-0067">ATP-binding</keyword>
<dbReference type="SUPFAM" id="SSF50249">
    <property type="entry name" value="Nucleic acid-binding proteins"/>
    <property type="match status" value="1"/>
</dbReference>
<comment type="similarity">
    <text evidence="6">Belongs to the RuvA family.</text>
</comment>
<feature type="domain" description="Holliday junction DNA helicase RuvA C-terminal" evidence="8">
    <location>
        <begin position="157"/>
        <end position="204"/>
    </location>
</feature>
<protein>
    <recommendedName>
        <fullName evidence="6">Holliday junction branch migration complex subunit RuvA</fullName>
    </recommendedName>
</protein>
<evidence type="ECO:0000313" key="10">
    <source>
        <dbReference type="Proteomes" id="UP000028981"/>
    </source>
</evidence>
<dbReference type="GO" id="GO:0006281">
    <property type="term" value="P:DNA repair"/>
    <property type="evidence" value="ECO:0007669"/>
    <property type="project" value="UniProtKB-UniRule"/>
</dbReference>
<dbReference type="NCBIfam" id="TIGR00084">
    <property type="entry name" value="ruvA"/>
    <property type="match status" value="1"/>
</dbReference>
<sequence length="205" mass="21353">MIGKLKGLVDSFGDDWVLIDCGGVCYEVHCSTRTLQSLPRVGEATVVFIETILREDLIRLFGFASEAEKSWFLLLTTVQGVGARVALAILSVLSPSELSSAIALQDKAMVGRANGVGPKLAVRIVTELKGKVPAIGGIDAGTLGLQTALGEGVAKSNVADAVSALTNLGYSSAQASAALARVVAKEGEDTATEKLIRLGLRELSQ</sequence>
<keyword evidence="4 6" id="KW-0233">DNA recombination</keyword>
<evidence type="ECO:0000256" key="3">
    <source>
        <dbReference type="ARBA" id="ARBA00023125"/>
    </source>
</evidence>
<dbReference type="SUPFAM" id="SSF46929">
    <property type="entry name" value="DNA helicase RuvA subunit, C-terminal domain"/>
    <property type="match status" value="1"/>
</dbReference>
<dbReference type="GO" id="GO:0000400">
    <property type="term" value="F:four-way junction DNA binding"/>
    <property type="evidence" value="ECO:0007669"/>
    <property type="project" value="UniProtKB-UniRule"/>
</dbReference>
<dbReference type="RefSeq" id="WP_035086725.1">
    <property type="nucleotide sequence ID" value="NZ_JQGC01000028.1"/>
</dbReference>
<dbReference type="InterPro" id="IPR013849">
    <property type="entry name" value="DNA_helicase_Holl-junc_RuvA_I"/>
</dbReference>
<dbReference type="GO" id="GO:0006310">
    <property type="term" value="P:DNA recombination"/>
    <property type="evidence" value="ECO:0007669"/>
    <property type="project" value="UniProtKB-UniRule"/>
</dbReference>
<keyword evidence="9" id="KW-0378">Hydrolase</keyword>
<evidence type="ECO:0000256" key="6">
    <source>
        <dbReference type="HAMAP-Rule" id="MF_00031"/>
    </source>
</evidence>
<evidence type="ECO:0000259" key="7">
    <source>
        <dbReference type="Pfam" id="PF01330"/>
    </source>
</evidence>
<dbReference type="InterPro" id="IPR000085">
    <property type="entry name" value="RuvA"/>
</dbReference>
<keyword evidence="10" id="KW-1185">Reference proteome</keyword>
<dbReference type="Pfam" id="PF07499">
    <property type="entry name" value="RuvA_C"/>
    <property type="match status" value="1"/>
</dbReference>
<dbReference type="GO" id="GO:0009378">
    <property type="term" value="F:four-way junction helicase activity"/>
    <property type="evidence" value="ECO:0007669"/>
    <property type="project" value="InterPro"/>
</dbReference>
<feature type="region of interest" description="Domain III" evidence="6">
    <location>
        <begin position="154"/>
        <end position="205"/>
    </location>
</feature>
<comment type="subcellular location">
    <subcellularLocation>
        <location evidence="6">Cytoplasm</location>
    </subcellularLocation>
</comment>
<evidence type="ECO:0000259" key="8">
    <source>
        <dbReference type="Pfam" id="PF07499"/>
    </source>
</evidence>
<reference evidence="9 10" key="1">
    <citation type="submission" date="2014-08" db="EMBL/GenBank/DDBJ databases">
        <authorList>
            <person name="Hassan Y.I."/>
            <person name="Lepp D."/>
            <person name="Zhou T."/>
        </authorList>
    </citation>
    <scope>NUCLEOTIDE SEQUENCE [LARGE SCALE GENOMIC DNA]</scope>
    <source>
        <strain evidence="9 10">IFO13584</strain>
    </source>
</reference>
<evidence type="ECO:0000313" key="9">
    <source>
        <dbReference type="EMBL" id="KFL29235.1"/>
    </source>
</evidence>
<dbReference type="Gene3D" id="2.40.50.140">
    <property type="entry name" value="Nucleic acid-binding proteins"/>
    <property type="match status" value="1"/>
</dbReference>
<dbReference type="OrthoDB" id="5293449at2"/>
<evidence type="ECO:0000256" key="5">
    <source>
        <dbReference type="ARBA" id="ARBA00023204"/>
    </source>
</evidence>
<dbReference type="GO" id="GO:0005737">
    <property type="term" value="C:cytoplasm"/>
    <property type="evidence" value="ECO:0007669"/>
    <property type="project" value="UniProtKB-SubCell"/>
</dbReference>
<evidence type="ECO:0000256" key="4">
    <source>
        <dbReference type="ARBA" id="ARBA00023172"/>
    </source>
</evidence>
<dbReference type="GO" id="GO:0009379">
    <property type="term" value="C:Holliday junction helicase complex"/>
    <property type="evidence" value="ECO:0007669"/>
    <property type="project" value="InterPro"/>
</dbReference>
<comment type="caution">
    <text evidence="6">Lacks conserved residue(s) required for the propagation of feature annotation.</text>
</comment>
<dbReference type="CDD" id="cd14332">
    <property type="entry name" value="UBA_RuvA_C"/>
    <property type="match status" value="1"/>
</dbReference>
<keyword evidence="2 6" id="KW-0227">DNA damage</keyword>
<dbReference type="GO" id="GO:0048476">
    <property type="term" value="C:Holliday junction resolvase complex"/>
    <property type="evidence" value="ECO:0007669"/>
    <property type="project" value="UniProtKB-UniRule"/>
</dbReference>
<dbReference type="Proteomes" id="UP000028981">
    <property type="component" value="Unassembled WGS sequence"/>
</dbReference>
<feature type="domain" description="DNA helicase Holliday junction RuvA type" evidence="7">
    <location>
        <begin position="1"/>
        <end position="62"/>
    </location>
</feature>
<dbReference type="InterPro" id="IPR036267">
    <property type="entry name" value="RuvA_C_sf"/>
</dbReference>
<dbReference type="Pfam" id="PF01330">
    <property type="entry name" value="RuvA_N"/>
    <property type="match status" value="1"/>
</dbReference>
<dbReference type="HAMAP" id="MF_00031">
    <property type="entry name" value="DNA_HJ_migration_RuvA"/>
    <property type="match status" value="1"/>
</dbReference>
<dbReference type="InterPro" id="IPR012340">
    <property type="entry name" value="NA-bd_OB-fold"/>
</dbReference>
<dbReference type="AlphaFoldDB" id="A0A087LX82"/>
<comment type="domain">
    <text evidence="6">Has three domains with a flexible linker between the domains II and III and assumes an 'L' shape. Domain III is highly mobile and contacts RuvB.</text>
</comment>
<dbReference type="Gene3D" id="1.10.8.10">
    <property type="entry name" value="DNA helicase RuvA subunit, C-terminal domain"/>
    <property type="match status" value="1"/>
</dbReference>
<dbReference type="EMBL" id="JQGC01000028">
    <property type="protein sequence ID" value="KFL29235.1"/>
    <property type="molecule type" value="Genomic_DNA"/>
</dbReference>
<dbReference type="Gene3D" id="1.10.150.20">
    <property type="entry name" value="5' to 3' exonuclease, C-terminal subdomain"/>
    <property type="match status" value="1"/>
</dbReference>
<comment type="function">
    <text evidence="6">The RuvA-RuvB-RuvC complex processes Holliday junction (HJ) DNA during genetic recombination and DNA repair, while the RuvA-RuvB complex plays an important role in the rescue of blocked DNA replication forks via replication fork reversal (RFR). RuvA specifically binds to HJ cruciform DNA, conferring on it an open structure. The RuvB hexamer acts as an ATP-dependent pump, pulling dsDNA into and through the RuvAB complex. HJ branch migration allows RuvC to scan DNA until it finds its consensus sequence, where it cleaves and resolves the cruciform DNA.</text>
</comment>
<feature type="region of interest" description="Domain I" evidence="6">
    <location>
        <begin position="1"/>
        <end position="64"/>
    </location>
</feature>
<gene>
    <name evidence="6" type="primary">ruvA</name>
    <name evidence="9" type="ORF">JP75_21910</name>
</gene>
<dbReference type="STRING" id="46914.JP75_21910"/>
<keyword evidence="3 6" id="KW-0238">DNA-binding</keyword>
<evidence type="ECO:0000256" key="1">
    <source>
        <dbReference type="ARBA" id="ARBA00022490"/>
    </source>
</evidence>
<accession>A0A087LX82</accession>
<keyword evidence="9" id="KW-0347">Helicase</keyword>
<organism evidence="9 10">
    <name type="scientific">Devosia riboflavina</name>
    <dbReference type="NCBI Taxonomy" id="46914"/>
    <lineage>
        <taxon>Bacteria</taxon>
        <taxon>Pseudomonadati</taxon>
        <taxon>Pseudomonadota</taxon>
        <taxon>Alphaproteobacteria</taxon>
        <taxon>Hyphomicrobiales</taxon>
        <taxon>Devosiaceae</taxon>
        <taxon>Devosia</taxon>
    </lineage>
</organism>
<proteinExistence type="inferred from homology"/>
<keyword evidence="9" id="KW-0547">Nucleotide-binding</keyword>
<dbReference type="GO" id="GO:0005524">
    <property type="term" value="F:ATP binding"/>
    <property type="evidence" value="ECO:0007669"/>
    <property type="project" value="InterPro"/>
</dbReference>
<dbReference type="InterPro" id="IPR011114">
    <property type="entry name" value="RuvA_C"/>
</dbReference>
<evidence type="ECO:0000256" key="2">
    <source>
        <dbReference type="ARBA" id="ARBA00022763"/>
    </source>
</evidence>
<comment type="subunit">
    <text evidence="6">Homotetramer. Forms an RuvA(8)-RuvB(12)-Holliday junction (HJ) complex. HJ DNA is sandwiched between 2 RuvA tetramers; dsDNA enters through RuvA and exits via RuvB. An RuvB hexamer assembles on each DNA strand where it exits the tetramer. Each RuvB hexamer is contacted by two RuvA subunits (via domain III) on 2 adjacent RuvB subunits; this complex drives branch migration. In the full resolvosome a probable DNA-RuvA(4)-RuvB(12)-RuvC(2) complex forms which resolves the HJ.</text>
</comment>
<keyword evidence="5 6" id="KW-0234">DNA repair</keyword>
<dbReference type="Pfam" id="PF14520">
    <property type="entry name" value="HHH_5"/>
    <property type="match status" value="1"/>
</dbReference>
<comment type="caution">
    <text evidence="9">The sequence shown here is derived from an EMBL/GenBank/DDBJ whole genome shotgun (WGS) entry which is preliminary data.</text>
</comment>